<evidence type="ECO:0000313" key="2">
    <source>
        <dbReference type="Proteomes" id="UP000198988"/>
    </source>
</evidence>
<gene>
    <name evidence="1" type="ORF">BAZSYMA_ACONTIG25576_0</name>
</gene>
<protein>
    <submittedName>
        <fullName evidence="1">Uncharacterized protein</fullName>
    </submittedName>
</protein>
<name>A0A1H6K134_9GAMM</name>
<dbReference type="EMBL" id="CDSC02000104">
    <property type="protein sequence ID" value="SEH68859.1"/>
    <property type="molecule type" value="Genomic_DNA"/>
</dbReference>
<dbReference type="Proteomes" id="UP000198988">
    <property type="component" value="Unassembled WGS sequence"/>
</dbReference>
<evidence type="ECO:0000313" key="1">
    <source>
        <dbReference type="EMBL" id="SEH68859.1"/>
    </source>
</evidence>
<reference evidence="2" key="1">
    <citation type="submission" date="2016-06" db="EMBL/GenBank/DDBJ databases">
        <authorList>
            <person name="Petersen J."/>
            <person name="Sayavedra L."/>
        </authorList>
    </citation>
    <scope>NUCLEOTIDE SEQUENCE [LARGE SCALE GENOMIC DNA]</scope>
    <source>
        <strain evidence="2">BazSymA</strain>
    </source>
</reference>
<accession>A0A1H6K134</accession>
<dbReference type="AlphaFoldDB" id="A0A1H6K134"/>
<proteinExistence type="predicted"/>
<sequence length="34" mass="4111">MYSYFTNHNSPLNAFCKIDFWRIQPISATLQFKK</sequence>
<organism evidence="1 2">
    <name type="scientific">Bathymodiolus azoricus thioautotrophic gill symbiont</name>
    <dbReference type="NCBI Taxonomy" id="235205"/>
    <lineage>
        <taxon>Bacteria</taxon>
        <taxon>Pseudomonadati</taxon>
        <taxon>Pseudomonadota</taxon>
        <taxon>Gammaproteobacteria</taxon>
        <taxon>sulfur-oxidizing symbionts</taxon>
    </lineage>
</organism>